<feature type="domain" description="Aminoacyl-transfer RNA synthetases class-II family profile" evidence="12">
    <location>
        <begin position="29"/>
        <end position="375"/>
    </location>
</feature>
<dbReference type="NCBIfam" id="TIGR00442">
    <property type="entry name" value="hisS"/>
    <property type="match status" value="1"/>
</dbReference>
<dbReference type="Pfam" id="PF03129">
    <property type="entry name" value="HGTP_anticodon"/>
    <property type="match status" value="1"/>
</dbReference>
<keyword evidence="5 10" id="KW-0547">Nucleotide-binding</keyword>
<dbReference type="PANTHER" id="PTHR11476">
    <property type="entry name" value="HISTIDYL-TRNA SYNTHETASE"/>
    <property type="match status" value="1"/>
</dbReference>
<dbReference type="AlphaFoldDB" id="A0A346A2T1"/>
<dbReference type="HAMAP" id="MF_00127">
    <property type="entry name" value="His_tRNA_synth"/>
    <property type="match status" value="1"/>
</dbReference>
<gene>
    <name evidence="10" type="primary">hisS</name>
    <name evidence="13" type="ORF">DW352_24900</name>
</gene>
<dbReference type="CDD" id="cd00773">
    <property type="entry name" value="HisRS-like_core"/>
    <property type="match status" value="1"/>
</dbReference>
<accession>A0A346A2T1</accession>
<dbReference type="GO" id="GO:0006427">
    <property type="term" value="P:histidyl-tRNA aminoacylation"/>
    <property type="evidence" value="ECO:0007669"/>
    <property type="project" value="UniProtKB-UniRule"/>
</dbReference>
<dbReference type="InterPro" id="IPR041715">
    <property type="entry name" value="HisRS-like_core"/>
</dbReference>
<feature type="binding site" evidence="11">
    <location>
        <begin position="86"/>
        <end position="88"/>
    </location>
    <ligand>
        <name>L-histidine</name>
        <dbReference type="ChEBI" id="CHEBI:57595"/>
    </ligand>
</feature>
<feature type="binding site" evidence="11">
    <location>
        <position position="300"/>
    </location>
    <ligand>
        <name>L-histidine</name>
        <dbReference type="ChEBI" id="CHEBI:57595"/>
    </ligand>
</feature>
<dbReference type="InterPro" id="IPR036621">
    <property type="entry name" value="Anticodon-bd_dom_sf"/>
</dbReference>
<feature type="binding site" evidence="11">
    <location>
        <position position="116"/>
    </location>
    <ligand>
        <name>L-histidine</name>
        <dbReference type="ChEBI" id="CHEBI:57595"/>
    </ligand>
</feature>
<dbReference type="InterPro" id="IPR045864">
    <property type="entry name" value="aa-tRNA-synth_II/BPL/LPL"/>
</dbReference>
<dbReference type="PANTHER" id="PTHR11476:SF7">
    <property type="entry name" value="HISTIDINE--TRNA LIGASE"/>
    <property type="match status" value="1"/>
</dbReference>
<evidence type="ECO:0000256" key="9">
    <source>
        <dbReference type="ARBA" id="ARBA00047639"/>
    </source>
</evidence>
<dbReference type="SUPFAM" id="SSF55681">
    <property type="entry name" value="Class II aaRS and biotin synthetases"/>
    <property type="match status" value="1"/>
</dbReference>
<keyword evidence="8 10" id="KW-0030">Aminoacyl-tRNA synthetase</keyword>
<dbReference type="PIRSF" id="PIRSF001549">
    <property type="entry name" value="His-tRNA_synth"/>
    <property type="match status" value="1"/>
</dbReference>
<dbReference type="InterPro" id="IPR033656">
    <property type="entry name" value="HisRS_anticodon"/>
</dbReference>
<dbReference type="Gene3D" id="3.30.930.10">
    <property type="entry name" value="Bira Bifunctional Protein, Domain 2"/>
    <property type="match status" value="1"/>
</dbReference>
<evidence type="ECO:0000256" key="7">
    <source>
        <dbReference type="ARBA" id="ARBA00022917"/>
    </source>
</evidence>
<dbReference type="Pfam" id="PF13393">
    <property type="entry name" value="tRNA-synt_His"/>
    <property type="match status" value="1"/>
</dbReference>
<evidence type="ECO:0000256" key="4">
    <source>
        <dbReference type="ARBA" id="ARBA00022598"/>
    </source>
</evidence>
<keyword evidence="14" id="KW-1185">Reference proteome</keyword>
<protein>
    <recommendedName>
        <fullName evidence="10">Histidine--tRNA ligase</fullName>
        <ecNumber evidence="10">6.1.1.21</ecNumber>
    </recommendedName>
    <alternativeName>
        <fullName evidence="10">Histidyl-tRNA synthetase</fullName>
        <shortName evidence="10">HisRS</shortName>
    </alternativeName>
</protein>
<evidence type="ECO:0000256" key="10">
    <source>
        <dbReference type="HAMAP-Rule" id="MF_00127"/>
    </source>
</evidence>
<keyword evidence="7 10" id="KW-0648">Protein biosynthesis</keyword>
<dbReference type="InterPro" id="IPR006195">
    <property type="entry name" value="aa-tRNA-synth_II"/>
</dbReference>
<dbReference type="SUPFAM" id="SSF52954">
    <property type="entry name" value="Class II aaRS ABD-related"/>
    <property type="match status" value="1"/>
</dbReference>
<feature type="binding site" evidence="11">
    <location>
        <begin position="304"/>
        <end position="305"/>
    </location>
    <ligand>
        <name>L-histidine</name>
        <dbReference type="ChEBI" id="CHEBI:57595"/>
    </ligand>
</feature>
<reference evidence="13 14" key="1">
    <citation type="submission" date="2018-07" db="EMBL/GenBank/DDBJ databases">
        <authorList>
            <person name="Quirk P.G."/>
            <person name="Krulwich T.A."/>
        </authorList>
    </citation>
    <scope>NUCLEOTIDE SEQUENCE [LARGE SCALE GENOMIC DNA]</scope>
    <source>
        <strain evidence="13 14">CC-BB4</strain>
    </source>
</reference>
<comment type="catalytic activity">
    <reaction evidence="9 10">
        <text>tRNA(His) + L-histidine + ATP = L-histidyl-tRNA(His) + AMP + diphosphate + H(+)</text>
        <dbReference type="Rhea" id="RHEA:17313"/>
        <dbReference type="Rhea" id="RHEA-COMP:9665"/>
        <dbReference type="Rhea" id="RHEA-COMP:9689"/>
        <dbReference type="ChEBI" id="CHEBI:15378"/>
        <dbReference type="ChEBI" id="CHEBI:30616"/>
        <dbReference type="ChEBI" id="CHEBI:33019"/>
        <dbReference type="ChEBI" id="CHEBI:57595"/>
        <dbReference type="ChEBI" id="CHEBI:78442"/>
        <dbReference type="ChEBI" id="CHEBI:78527"/>
        <dbReference type="ChEBI" id="CHEBI:456215"/>
        <dbReference type="EC" id="6.1.1.21"/>
    </reaction>
</comment>
<evidence type="ECO:0000259" key="12">
    <source>
        <dbReference type="PROSITE" id="PS50862"/>
    </source>
</evidence>
<dbReference type="KEGG" id="ptaw:DW352_24900"/>
<dbReference type="InterPro" id="IPR015807">
    <property type="entry name" value="His-tRNA-ligase"/>
</dbReference>
<evidence type="ECO:0000313" key="14">
    <source>
        <dbReference type="Proteomes" id="UP000254889"/>
    </source>
</evidence>
<evidence type="ECO:0000313" key="13">
    <source>
        <dbReference type="EMBL" id="AXK83478.1"/>
    </source>
</evidence>
<dbReference type="Gene3D" id="3.40.50.800">
    <property type="entry name" value="Anticodon-binding domain"/>
    <property type="match status" value="1"/>
</dbReference>
<feature type="binding site" evidence="11">
    <location>
        <position position="134"/>
    </location>
    <ligand>
        <name>L-histidine</name>
        <dbReference type="ChEBI" id="CHEBI:57595"/>
    </ligand>
</feature>
<dbReference type="OrthoDB" id="9800814at2"/>
<proteinExistence type="inferred from homology"/>
<evidence type="ECO:0000256" key="5">
    <source>
        <dbReference type="ARBA" id="ARBA00022741"/>
    </source>
</evidence>
<organism evidence="13 14">
    <name type="scientific">Pseudolabrys taiwanensis</name>
    <dbReference type="NCBI Taxonomy" id="331696"/>
    <lineage>
        <taxon>Bacteria</taxon>
        <taxon>Pseudomonadati</taxon>
        <taxon>Pseudomonadota</taxon>
        <taxon>Alphaproteobacteria</taxon>
        <taxon>Hyphomicrobiales</taxon>
        <taxon>Xanthobacteraceae</taxon>
        <taxon>Pseudolabrys</taxon>
    </lineage>
</organism>
<evidence type="ECO:0000256" key="8">
    <source>
        <dbReference type="ARBA" id="ARBA00023146"/>
    </source>
</evidence>
<dbReference type="InterPro" id="IPR004154">
    <property type="entry name" value="Anticodon-bd"/>
</dbReference>
<dbReference type="PROSITE" id="PS50862">
    <property type="entry name" value="AA_TRNA_LIGASE_II"/>
    <property type="match status" value="1"/>
</dbReference>
<dbReference type="Proteomes" id="UP000254889">
    <property type="component" value="Chromosome"/>
</dbReference>
<keyword evidence="3 10" id="KW-0963">Cytoplasm</keyword>
<evidence type="ECO:0000256" key="2">
    <source>
        <dbReference type="ARBA" id="ARBA00011738"/>
    </source>
</evidence>
<dbReference type="EC" id="6.1.1.21" evidence="10"/>
<evidence type="ECO:0000256" key="3">
    <source>
        <dbReference type="ARBA" id="ARBA00022490"/>
    </source>
</evidence>
<sequence length="496" mass="54304">MAKPHKLKARLPHGLADRGPAEIAATRTMVETIRTTFERFGFEPVETPAIEYTDALGKFLPDLDRPNEGVFSFKDDDEQWLSLRYDLTAPLARYVAQNYQFLALPYRSYRFGWVFRNEKPGPGRFRQFMQFDADTVGAATMAADAEMCMLASDTIEALGIPRGDYVVKVSNRKVLDGILEAIELGGDANAGRRLTVLRAIDKLDRLGLDGVRDLLGPGRKDESGDVTKGAGLDEKACDTVLGFLRVETHNVPQMLDQMEALVSGSNAGLDGVNELRSIGELVSAAGYDDGRIRIDPSVVRGLEYYTGPVYEVELTFEIKDEKGRPMRFGSVGGGGRYDGLVSRFRGEPVPATGFSIGVSRLQAALTALGKISSKPDAGPVVVTVFDRDRVADYQRMVSQLRGAGIRAELYLGNPKNFGNQLKYADKRGSPCAVIQGGDEKMRGEVQIKDLILGAEIAGLSKERDDYLKKQAEAQFAVAEDKLVDAVRQVLARHGLS</sequence>
<keyword evidence="6 10" id="KW-0067">ATP-binding</keyword>
<keyword evidence="4 10" id="KW-0436">Ligase</keyword>
<comment type="similarity">
    <text evidence="1 10">Belongs to the class-II aminoacyl-tRNA synthetase family.</text>
</comment>
<comment type="subunit">
    <text evidence="2 10">Homodimer.</text>
</comment>
<dbReference type="GO" id="GO:0005524">
    <property type="term" value="F:ATP binding"/>
    <property type="evidence" value="ECO:0007669"/>
    <property type="project" value="UniProtKB-UniRule"/>
</dbReference>
<dbReference type="GO" id="GO:0005737">
    <property type="term" value="C:cytoplasm"/>
    <property type="evidence" value="ECO:0007669"/>
    <property type="project" value="UniProtKB-SubCell"/>
</dbReference>
<dbReference type="RefSeq" id="WP_115693857.1">
    <property type="nucleotide sequence ID" value="NZ_CP031417.1"/>
</dbReference>
<evidence type="ECO:0000256" key="6">
    <source>
        <dbReference type="ARBA" id="ARBA00022840"/>
    </source>
</evidence>
<name>A0A346A2T1_9HYPH</name>
<dbReference type="EMBL" id="CP031417">
    <property type="protein sequence ID" value="AXK83478.1"/>
    <property type="molecule type" value="Genomic_DNA"/>
</dbReference>
<dbReference type="CDD" id="cd00859">
    <property type="entry name" value="HisRS_anticodon"/>
    <property type="match status" value="1"/>
</dbReference>
<evidence type="ECO:0000256" key="1">
    <source>
        <dbReference type="ARBA" id="ARBA00008226"/>
    </source>
</evidence>
<feature type="binding site" evidence="11">
    <location>
        <position position="130"/>
    </location>
    <ligand>
        <name>L-histidine</name>
        <dbReference type="ChEBI" id="CHEBI:57595"/>
    </ligand>
</feature>
<evidence type="ECO:0000256" key="11">
    <source>
        <dbReference type="PIRSR" id="PIRSR001549-1"/>
    </source>
</evidence>
<comment type="subcellular location">
    <subcellularLocation>
        <location evidence="10">Cytoplasm</location>
    </subcellularLocation>
</comment>
<dbReference type="GO" id="GO:0004821">
    <property type="term" value="F:histidine-tRNA ligase activity"/>
    <property type="evidence" value="ECO:0007669"/>
    <property type="project" value="UniProtKB-UniRule"/>
</dbReference>
<dbReference type="InterPro" id="IPR004516">
    <property type="entry name" value="HisRS/HisZ"/>
</dbReference>